<feature type="compositionally biased region" description="Basic and acidic residues" evidence="1">
    <location>
        <begin position="1321"/>
        <end position="1332"/>
    </location>
</feature>
<organism evidence="3">
    <name type="scientific">Neospora caninum (strain Liverpool)</name>
    <dbReference type="NCBI Taxonomy" id="572307"/>
    <lineage>
        <taxon>Eukaryota</taxon>
        <taxon>Sar</taxon>
        <taxon>Alveolata</taxon>
        <taxon>Apicomplexa</taxon>
        <taxon>Conoidasida</taxon>
        <taxon>Coccidia</taxon>
        <taxon>Eucoccidiorida</taxon>
        <taxon>Eimeriorina</taxon>
        <taxon>Sarcocystidae</taxon>
        <taxon>Neospora</taxon>
    </lineage>
</organism>
<feature type="region of interest" description="Disordered" evidence="1">
    <location>
        <begin position="969"/>
        <end position="1007"/>
    </location>
</feature>
<feature type="compositionally biased region" description="Basic and acidic residues" evidence="1">
    <location>
        <begin position="422"/>
        <end position="443"/>
    </location>
</feature>
<feature type="compositionally biased region" description="Basic and acidic residues" evidence="1">
    <location>
        <begin position="1430"/>
        <end position="1452"/>
    </location>
</feature>
<feature type="compositionally biased region" description="Basic and acidic residues" evidence="1">
    <location>
        <begin position="1734"/>
        <end position="1743"/>
    </location>
</feature>
<feature type="region of interest" description="Disordered" evidence="1">
    <location>
        <begin position="338"/>
        <end position="369"/>
    </location>
</feature>
<proteinExistence type="predicted"/>
<feature type="compositionally biased region" description="Basic and acidic residues" evidence="1">
    <location>
        <begin position="1543"/>
        <end position="1556"/>
    </location>
</feature>
<dbReference type="Gene3D" id="3.60.40.10">
    <property type="entry name" value="PPM-type phosphatase domain"/>
    <property type="match status" value="1"/>
</dbReference>
<dbReference type="InterPro" id="IPR039123">
    <property type="entry name" value="PPTC7"/>
</dbReference>
<feature type="region of interest" description="Disordered" evidence="1">
    <location>
        <begin position="1197"/>
        <end position="1764"/>
    </location>
</feature>
<dbReference type="GO" id="GO:0004722">
    <property type="term" value="F:protein serine/threonine phosphatase activity"/>
    <property type="evidence" value="ECO:0007669"/>
    <property type="project" value="TreeGrafter"/>
</dbReference>
<feature type="compositionally biased region" description="Low complexity" evidence="1">
    <location>
        <begin position="1288"/>
        <end position="1302"/>
    </location>
</feature>
<feature type="region of interest" description="Disordered" evidence="1">
    <location>
        <begin position="1089"/>
        <end position="1110"/>
    </location>
</feature>
<feature type="compositionally biased region" description="Polar residues" evidence="1">
    <location>
        <begin position="1218"/>
        <end position="1230"/>
    </location>
</feature>
<feature type="region of interest" description="Disordered" evidence="1">
    <location>
        <begin position="381"/>
        <end position="483"/>
    </location>
</feature>
<sequence length="2704" mass="283230">MCGLLALSFRLHPLLPARLRVALFSSFGLAPRDHRAAVAKVRGLRRSSVSLSANFFVFSWLSICSAASSRAGFRSESVSPSLSFALFWHALHSRRMTPARETRRARGGTAGASSAEPSPESFFSPRSGVCAAAPSSPCISGKGEQGADPRARVDLAPRHASSAEASDRGANSSGSLEALAGAGLRFSRRPSSGDEDSASEGLGKRRSTSQSAASVSPSVSSCCPSASSHYCPSSASLSSSASQSAVSAEGFLRRVSWGSRSAGGPRAALAPLASGKGPLSLSEPSAPPACGCPPAALDFHQALTLHADKQLASPPSQSAGVSSCAAFASSARSLASAPLGETDSAGAAPHRSTPVGMRAELGGRDTRPRILSGHAARQAVAVREEGGNGGASAEERVRPHPEEKAERNAARASTWVEPCVDQEERKTPDVKGHLCATQREEPRQPPLVSAGGTGGDGKGGTDPAPSPRSAPSASSLDSAPRESAVLAASLNESFASAVDGARSSSGGRSGGAPLGKSRARLQLMRHGLAPVPGVSPHPTGGERTADSLRLLRDLQSLPGPHGLHARHLATFLQKHREIFAPATVSVRARAERDRDASTRRASGHAFVHVYGPGQGGEGGRERLFFSSSGHMRFAPSGALVDSATGEHSYGDLHPPFVQWVSALVSASSASSVFGVGPDPTASQGNPHRHAGRPPTANVGREERPFVRQADSLAEGRWPEEGEAGASAFSSPRSLHSPGEDGGDGGRTTVETAGGGDGEATVFAAFCLSPAARRFQASRGPLAFSGVATPGGADDGRDTAGLGPASGDEEALTRVRLCTLSPSWPLSPASLSAGNSPSTSIVSTADNLHSAALAASAAHEMTQETLESYGGNEQANSAGWPRDSCGASRGDLGGLRGGTERDLQAASAGFASPASPHFEAAQGEDAEGCGGGQEARDGDAKQRRRQEASGDAALLGASKARRGWRAEVAFGASHPPARQRCVSREAGESGETRRANVRGDRAGDGGAPAAALRVDGGLSSSLFSRCRTAPQPLRTLLQCEESVSPSAPLPPSECVPNLSRSLCLLAPSSAPRASRRITVAAPEAAGLPRVAAPSEPLQRRGKSLPPPRSREWRKSRAAVAAILGSTVASWRTSHLARHLGRFPFFAELRDVCHEVYIHSRFGRFYASAGAERATSPASRGDWERATSVGGRWAGWREAESGASANPRPRNFVHGHGPSVSRSSVAGDSPRQSAERWNGRRGRAAPGQASAVGPGSPRNHLPAGARSFPSAPSPVDACAASSDEGRELKPASSRRAPRSPAAASGFSPLGWQERRGGSQRSETGGRGEEWREARWTGAECRSRRPPRSPDGFSGEEQSSERSSSEGWGHGDIEQPLQRRGRATSHSPHRSVRHSDPRPFMSPSRRGYSLRRKLWRFTNVPADATLVTGPGNEAEKPGGRGELRQSPCRPDEGHRALWCPSPQRRPRRADARGHAGGRQVSPSVSPGAFACQGLGDHTARRRVPSTCEGRRRSTGTSGSPDAVSEWENYRRPASAKALSSAGSARRGGEPDGGQEDRQGMEAGRGAALCRKIRERLSGRGTSRQRGEGPRRVERDGGERTPVVRPARVEPTPRDSTCQTCWPKAGDAGSRASSSPLSSRSSFESPLASRGAAATSFAGSPRRSSPEALAQSSCSPPVLCSSTGTRRDSEKGTIPQSPASRTARSRAERAGESGGDCPAASSGTTSPRSHVIRSFAASERDSDHEETSVSAPRSLLSHARPGLGHRCVSGPPGEGLFFQSARPSTPQILSTVSLATGEYEGDERQSTTNRGGTGAVACAGQAKQAQRPRGSGEGEERRLGERRRNRGGTAAQGKERSAETRSSSGDSSPHPSQDAGLLPGAPLQVSSGKPWHDSSGGEQASQTGDIPRDGCQRLAVSPAGASYSGATRRQTWGASIAPATTLSLAVLQGETLSLVGTPTSRPTRGPVTEGGDVARISRSQVGSEEGWTAREVPAGGSKDDAKTPTWATRCSLRRKSGASWRSPPRRRACALQKLLAKTQRRDLAALEGFRRRTLSSESVGSAGSADSVSSVDSVGADAVPGWSHAFLLSASPLAASRASLVPQSLDQGPGRPELGSSVFSVRSPIHRANTVAFGPEQGEARLRLDLNLGRLSGCLRDFPQCILEVILSGRGRRVRRREDEMDASVPASESRGTHGEGRGKDGEGPRREASYGPACRERASPRAGHDSRPETPGARQTEGERPGGRGGGRLSASSASCGPAPPAKLRHPPGLSSSHDTTESRAELSQRVASRGVATSGTGRPRLCLWLGSFSIPRDDKRYRGGEDAWFISSACNAVGVADGVGEWEDLAGINPQSFAQDLMKGSLRHVRRIKKTHWAEQRRAEERPAERHASEQGHDRKGSDEATKPDFDAAQAATEALSKAYREAKNYGSSTALVGVLDEDKAILGFANLGDSSGMVLRRLRNHTRAGGTALSVVKRVKGMQHSFNVPYQFAHIPAPEDWERLRATGLHRLVSIAEKEFHQRAEERTPAGGKRGEAGEHSEPDSPIGDSPSCIESTTVRVEAGDLILLGTDGLFDNLFDYEITALSSLALSPTEAKNLSIGVIRATPPGDIARALALAAYWRSLDSSAQAPFAKEARKQTALEGRAGQRGSLFSSFTSGGKEDDITVAAAWVVAEADANLDSEYELALDRGEENIAEAESGGMPSLWQ</sequence>
<feature type="compositionally biased region" description="Low complexity" evidence="1">
    <location>
        <begin position="258"/>
        <end position="284"/>
    </location>
</feature>
<feature type="region of interest" description="Disordered" evidence="1">
    <location>
        <begin position="2515"/>
        <end position="2548"/>
    </location>
</feature>
<feature type="compositionally biased region" description="Basic and acidic residues" evidence="1">
    <location>
        <begin position="2515"/>
        <end position="2538"/>
    </location>
</feature>
<feature type="compositionally biased region" description="Low complexity" evidence="1">
    <location>
        <begin position="904"/>
        <end position="915"/>
    </location>
</feature>
<reference evidence="3" key="1">
    <citation type="journal article" date="2015" name="PLoS ONE">
        <title>Comprehensive Evaluation of Toxoplasma gondii VEG and Neospora caninum LIV Genomes with Tachyzoite Stage Transcriptome and Proteome Defines Novel Transcript Features.</title>
        <authorList>
            <person name="Ramaprasad A."/>
            <person name="Mourier T."/>
            <person name="Naeem R."/>
            <person name="Malas T.B."/>
            <person name="Moussa E."/>
            <person name="Panigrahi A."/>
            <person name="Vermont S.J."/>
            <person name="Otto T.D."/>
            <person name="Wastling J."/>
            <person name="Pain A."/>
        </authorList>
    </citation>
    <scope>NUCLEOTIDE SEQUENCE</scope>
    <source>
        <strain evidence="3">Liverpool</strain>
    </source>
</reference>
<evidence type="ECO:0000313" key="3">
    <source>
        <dbReference type="EMBL" id="CEL64216.1"/>
    </source>
</evidence>
<feature type="region of interest" description="Disordered" evidence="1">
    <location>
        <begin position="1975"/>
        <end position="2002"/>
    </location>
</feature>
<feature type="compositionally biased region" description="Basic and acidic residues" evidence="1">
    <location>
        <begin position="2187"/>
        <end position="2225"/>
    </location>
</feature>
<dbReference type="SUPFAM" id="SSF81606">
    <property type="entry name" value="PP2C-like"/>
    <property type="match status" value="1"/>
</dbReference>
<feature type="compositionally biased region" description="Gly residues" evidence="1">
    <location>
        <begin position="451"/>
        <end position="460"/>
    </location>
</feature>
<feature type="compositionally biased region" description="Low complexity" evidence="1">
    <location>
        <begin position="1858"/>
        <end position="1868"/>
    </location>
</feature>
<feature type="region of interest" description="Disordered" evidence="1">
    <location>
        <begin position="2371"/>
        <end position="2401"/>
    </location>
</feature>
<feature type="region of interest" description="Disordered" evidence="1">
    <location>
        <begin position="98"/>
        <end position="128"/>
    </location>
</feature>
<feature type="compositionally biased region" description="Basic and acidic residues" evidence="1">
    <location>
        <begin position="1826"/>
        <end position="1835"/>
    </location>
</feature>
<dbReference type="InterPro" id="IPR036457">
    <property type="entry name" value="PPM-type-like_dom_sf"/>
</dbReference>
<feature type="compositionally biased region" description="Basic and acidic residues" evidence="1">
    <location>
        <begin position="933"/>
        <end position="947"/>
    </location>
</feature>
<feature type="region of interest" description="Disordered" evidence="1">
    <location>
        <begin position="184"/>
        <end position="217"/>
    </location>
</feature>
<protein>
    <submittedName>
        <fullName evidence="3">Protein phosphatase 2C-like domain-containing protein, related</fullName>
    </submittedName>
</protein>
<feature type="compositionally biased region" description="Basic and acidic residues" evidence="1">
    <location>
        <begin position="1581"/>
        <end position="1595"/>
    </location>
</feature>
<feature type="compositionally biased region" description="Basic and acidic residues" evidence="1">
    <location>
        <begin position="981"/>
        <end position="1002"/>
    </location>
</feature>
<feature type="region of interest" description="Disordered" evidence="1">
    <location>
        <begin position="674"/>
        <end position="755"/>
    </location>
</feature>
<dbReference type="PANTHER" id="PTHR12320:SF1">
    <property type="entry name" value="PROTEIN PHOSPHATASE PTC7 HOMOLOG"/>
    <property type="match status" value="1"/>
</dbReference>
<feature type="compositionally biased region" description="Low complexity" evidence="1">
    <location>
        <begin position="208"/>
        <end position="217"/>
    </location>
</feature>
<name>A0A0F7U4Z1_NEOCL</name>
<feature type="compositionally biased region" description="Low complexity" evidence="1">
    <location>
        <begin position="1626"/>
        <end position="1645"/>
    </location>
</feature>
<feature type="compositionally biased region" description="Low complexity" evidence="1">
    <location>
        <begin position="1531"/>
        <end position="1541"/>
    </location>
</feature>
<feature type="domain" description="PPM-type phosphatase" evidence="2">
    <location>
        <begin position="2305"/>
        <end position="2668"/>
    </location>
</feature>
<feature type="region of interest" description="Disordered" evidence="1">
    <location>
        <begin position="257"/>
        <end position="287"/>
    </location>
</feature>
<feature type="compositionally biased region" description="Basic residues" evidence="1">
    <location>
        <begin position="1376"/>
        <end position="1389"/>
    </location>
</feature>
<dbReference type="InterPro" id="IPR001932">
    <property type="entry name" value="PPM-type_phosphatase-like_dom"/>
</dbReference>
<feature type="compositionally biased region" description="Low complexity" evidence="1">
    <location>
        <begin position="111"/>
        <end position="125"/>
    </location>
</feature>
<feature type="region of interest" description="Disordered" evidence="1">
    <location>
        <begin position="1793"/>
        <end position="1908"/>
    </location>
</feature>
<feature type="compositionally biased region" description="Basic and acidic residues" evidence="1">
    <location>
        <begin position="393"/>
        <end position="409"/>
    </location>
</feature>
<feature type="compositionally biased region" description="Basic and acidic residues" evidence="1">
    <location>
        <begin position="1356"/>
        <end position="1370"/>
    </location>
</feature>
<feature type="compositionally biased region" description="Polar residues" evidence="1">
    <location>
        <begin position="863"/>
        <end position="876"/>
    </location>
</feature>
<evidence type="ECO:0000256" key="1">
    <source>
        <dbReference type="SAM" id="MobiDB-lite"/>
    </source>
</evidence>
<dbReference type="EMBL" id="LN714474">
    <property type="protein sequence ID" value="CEL64216.1"/>
    <property type="molecule type" value="Genomic_DNA"/>
</dbReference>
<gene>
    <name evidence="3" type="ORF">BN1204_001230</name>
</gene>
<accession>A0A0F7U4Z1</accession>
<dbReference type="PANTHER" id="PTHR12320">
    <property type="entry name" value="PROTEIN PHOSPHATASE 2C"/>
    <property type="match status" value="1"/>
</dbReference>
<feature type="region of interest" description="Disordered" evidence="1">
    <location>
        <begin position="785"/>
        <end position="807"/>
    </location>
</feature>
<feature type="region of interest" description="Disordered" evidence="1">
    <location>
        <begin position="2169"/>
        <end position="2292"/>
    </location>
</feature>
<feature type="compositionally biased region" description="Polar residues" evidence="1">
    <location>
        <begin position="1666"/>
        <end position="1680"/>
    </location>
</feature>
<dbReference type="PROSITE" id="PS51746">
    <property type="entry name" value="PPM_2"/>
    <property type="match status" value="1"/>
</dbReference>
<evidence type="ECO:0000259" key="2">
    <source>
        <dbReference type="PROSITE" id="PS51746"/>
    </source>
</evidence>
<feature type="compositionally biased region" description="Low complexity" evidence="1">
    <location>
        <begin position="461"/>
        <end position="478"/>
    </location>
</feature>
<feature type="region of interest" description="Disordered" evidence="1">
    <location>
        <begin position="863"/>
        <end position="955"/>
    </location>
</feature>